<dbReference type="InterPro" id="IPR001279">
    <property type="entry name" value="Metallo-B-lactamas"/>
</dbReference>
<dbReference type="CDD" id="cd07723">
    <property type="entry name" value="hydroxyacylglutathione_hydrolase_MBL-fold"/>
    <property type="match status" value="1"/>
</dbReference>
<dbReference type="Proteomes" id="UP001165740">
    <property type="component" value="Chromosome 1"/>
</dbReference>
<dbReference type="InterPro" id="IPR017782">
    <property type="entry name" value="Hydroxyacylglutathione_Hdrlase"/>
</dbReference>
<dbReference type="Gene3D" id="3.60.15.10">
    <property type="entry name" value="Ribonuclease Z/Hydroxyacylglutathione hydrolase-like"/>
    <property type="match status" value="1"/>
</dbReference>
<dbReference type="RefSeq" id="XP_013062588.2">
    <property type="nucleotide sequence ID" value="XM_013207134.2"/>
</dbReference>
<dbReference type="GO" id="GO:0046872">
    <property type="term" value="F:metal ion binding"/>
    <property type="evidence" value="ECO:0007669"/>
    <property type="project" value="UniProtKB-KW"/>
</dbReference>
<dbReference type="InterPro" id="IPR032282">
    <property type="entry name" value="HAGH_C"/>
</dbReference>
<dbReference type="PANTHER" id="PTHR11935:SF116">
    <property type="entry name" value="HYDROLASE PNKD-RELATED"/>
    <property type="match status" value="1"/>
</dbReference>
<comment type="similarity">
    <text evidence="2">Belongs to the metallo-beta-lactamase superfamily. Glyoxalase II family.</text>
</comment>
<dbReference type="GeneID" id="106051919"/>
<name>A0A9U8DVY0_BIOGL</name>
<keyword evidence="7" id="KW-1185">Reference proteome</keyword>
<dbReference type="KEGG" id="bgt:106051919"/>
<keyword evidence="4 8" id="KW-0378">Hydrolase</keyword>
<dbReference type="InterPro" id="IPR036866">
    <property type="entry name" value="RibonucZ/Hydroxyglut_hydro"/>
</dbReference>
<dbReference type="SMART" id="SM00849">
    <property type="entry name" value="Lactamase_B"/>
    <property type="match status" value="1"/>
</dbReference>
<evidence type="ECO:0000313" key="7">
    <source>
        <dbReference type="Proteomes" id="UP001165740"/>
    </source>
</evidence>
<keyword evidence="5" id="KW-0862">Zinc</keyword>
<dbReference type="OMA" id="CVWPGMR"/>
<evidence type="ECO:0000256" key="2">
    <source>
        <dbReference type="ARBA" id="ARBA00006759"/>
    </source>
</evidence>
<protein>
    <submittedName>
        <fullName evidence="8">Probable hydrolase PNKD isoform X1</fullName>
    </submittedName>
</protein>
<dbReference type="OrthoDB" id="449487at2759"/>
<dbReference type="HAMAP" id="MF_01374">
    <property type="entry name" value="Glyoxalase_2"/>
    <property type="match status" value="1"/>
</dbReference>
<dbReference type="PANTHER" id="PTHR11935">
    <property type="entry name" value="BETA LACTAMASE DOMAIN"/>
    <property type="match status" value="1"/>
</dbReference>
<dbReference type="GO" id="GO:0005739">
    <property type="term" value="C:mitochondrion"/>
    <property type="evidence" value="ECO:0007669"/>
    <property type="project" value="TreeGrafter"/>
</dbReference>
<evidence type="ECO:0000313" key="8">
    <source>
        <dbReference type="RefSeq" id="XP_013062588.2"/>
    </source>
</evidence>
<keyword evidence="3" id="KW-0479">Metal-binding</keyword>
<dbReference type="GO" id="GO:0019243">
    <property type="term" value="P:methylglyoxal catabolic process to D-lactate via S-lactoyl-glutathione"/>
    <property type="evidence" value="ECO:0007669"/>
    <property type="project" value="InterPro"/>
</dbReference>
<evidence type="ECO:0000256" key="4">
    <source>
        <dbReference type="ARBA" id="ARBA00022801"/>
    </source>
</evidence>
<proteinExistence type="inferred from homology"/>
<dbReference type="Pfam" id="PF00753">
    <property type="entry name" value="Lactamase_B"/>
    <property type="match status" value="1"/>
</dbReference>
<gene>
    <name evidence="8" type="primary">LOC106051919</name>
</gene>
<comment type="cofactor">
    <cofactor evidence="1">
        <name>Zn(2+)</name>
        <dbReference type="ChEBI" id="CHEBI:29105"/>
    </cofactor>
</comment>
<dbReference type="NCBIfam" id="TIGR03413">
    <property type="entry name" value="GSH_gloB"/>
    <property type="match status" value="1"/>
</dbReference>
<dbReference type="AlphaFoldDB" id="A0A9U8DVY0"/>
<evidence type="ECO:0000256" key="3">
    <source>
        <dbReference type="ARBA" id="ARBA00022723"/>
    </source>
</evidence>
<feature type="domain" description="Metallo-beta-lactamase" evidence="6">
    <location>
        <begin position="63"/>
        <end position="225"/>
    </location>
</feature>
<sequence>MAKDGSCLFKIGYFIYSRTRFGRYFHQNDIRKSKLKLGDGRHSELTQFDYESLSILPIPMVLDNYAYLVTDQKNHKSVLIDPGDAEAVQKVLKLKNVEPEAILVTHKHWDHSGGNSDLKQLFPHVPIYGSSLDNVPDCSHYISDSDVLTFGDLQFQTILTPGHTVGHTVFLLDGSRFGVSSHLFSGDCLFLGGCGRMFEAPPSVMLNSLDILMKLDNKTLMWPGHEYAMDNLKFAIFLDPNNTELQKKYNWVMERRENYLCTCPSTLEEEKSYNPFLRTSDKCILSAIGMIDTGDFHQPSNEERARALLLIRKCKDEFKYKL</sequence>
<evidence type="ECO:0000256" key="5">
    <source>
        <dbReference type="ARBA" id="ARBA00022833"/>
    </source>
</evidence>
<dbReference type="InterPro" id="IPR035680">
    <property type="entry name" value="Clx_II_MBL"/>
</dbReference>
<reference evidence="8" key="1">
    <citation type="submission" date="2025-08" db="UniProtKB">
        <authorList>
            <consortium name="RefSeq"/>
        </authorList>
    </citation>
    <scope>IDENTIFICATION</scope>
</reference>
<organism evidence="7 8">
    <name type="scientific">Biomphalaria glabrata</name>
    <name type="common">Bloodfluke planorb</name>
    <name type="synonym">Freshwater snail</name>
    <dbReference type="NCBI Taxonomy" id="6526"/>
    <lineage>
        <taxon>Eukaryota</taxon>
        <taxon>Metazoa</taxon>
        <taxon>Spiralia</taxon>
        <taxon>Lophotrochozoa</taxon>
        <taxon>Mollusca</taxon>
        <taxon>Gastropoda</taxon>
        <taxon>Heterobranchia</taxon>
        <taxon>Euthyneura</taxon>
        <taxon>Panpulmonata</taxon>
        <taxon>Hygrophila</taxon>
        <taxon>Lymnaeoidea</taxon>
        <taxon>Planorbidae</taxon>
        <taxon>Biomphalaria</taxon>
    </lineage>
</organism>
<accession>A0A9U8DVY0</accession>
<evidence type="ECO:0000256" key="1">
    <source>
        <dbReference type="ARBA" id="ARBA00001947"/>
    </source>
</evidence>
<dbReference type="Pfam" id="PF16123">
    <property type="entry name" value="HAGH_C"/>
    <property type="match status" value="1"/>
</dbReference>
<dbReference type="GO" id="GO:0004416">
    <property type="term" value="F:hydroxyacylglutathione hydrolase activity"/>
    <property type="evidence" value="ECO:0007669"/>
    <property type="project" value="InterPro"/>
</dbReference>
<evidence type="ECO:0000259" key="6">
    <source>
        <dbReference type="SMART" id="SM00849"/>
    </source>
</evidence>
<dbReference type="SUPFAM" id="SSF56281">
    <property type="entry name" value="Metallo-hydrolase/oxidoreductase"/>
    <property type="match status" value="1"/>
</dbReference>